<name>A0A0R2H8V6_WEIVI</name>
<protein>
    <recommendedName>
        <fullName evidence="4">Exonuclease SbcC</fullName>
    </recommendedName>
</protein>
<reference evidence="2 3" key="1">
    <citation type="journal article" date="2015" name="Genome Announc.">
        <title>Expanding the biotechnology potential of lactobacilli through comparative genomics of 213 strains and associated genera.</title>
        <authorList>
            <person name="Sun Z."/>
            <person name="Harris H.M."/>
            <person name="McCann A."/>
            <person name="Guo C."/>
            <person name="Argimon S."/>
            <person name="Zhang W."/>
            <person name="Yang X."/>
            <person name="Jeffery I.B."/>
            <person name="Cooney J.C."/>
            <person name="Kagawa T.F."/>
            <person name="Liu W."/>
            <person name="Song Y."/>
            <person name="Salvetti E."/>
            <person name="Wrobel A."/>
            <person name="Rasinkangas P."/>
            <person name="Parkhill J."/>
            <person name="Rea M.C."/>
            <person name="O'Sullivan O."/>
            <person name="Ritari J."/>
            <person name="Douillard F.P."/>
            <person name="Paul Ross R."/>
            <person name="Yang R."/>
            <person name="Briner A.E."/>
            <person name="Felis G.E."/>
            <person name="de Vos W.M."/>
            <person name="Barrangou R."/>
            <person name="Klaenhammer T.R."/>
            <person name="Caufield P.W."/>
            <person name="Cui Y."/>
            <person name="Zhang H."/>
            <person name="O'Toole P.W."/>
        </authorList>
    </citation>
    <scope>NUCLEOTIDE SEQUENCE [LARGE SCALE GENOMIC DNA]</scope>
    <source>
        <strain evidence="2 3">DSM 20410</strain>
    </source>
</reference>
<keyword evidence="3" id="KW-1185">Reference proteome</keyword>
<accession>A0A0R2H8V6</accession>
<comment type="caution">
    <text evidence="2">The sequence shown here is derived from an EMBL/GenBank/DDBJ whole genome shotgun (WGS) entry which is preliminary data.</text>
</comment>
<dbReference type="OrthoDB" id="2248290at2"/>
<feature type="coiled-coil region" evidence="1">
    <location>
        <begin position="156"/>
        <end position="229"/>
    </location>
</feature>
<dbReference type="RefSeq" id="WP_057745493.1">
    <property type="nucleotide sequence ID" value="NZ_BJLU01000002.1"/>
</dbReference>
<organism evidence="2 3">
    <name type="scientific">Weissella viridescens</name>
    <name type="common">Lactobacillus viridescens</name>
    <dbReference type="NCBI Taxonomy" id="1629"/>
    <lineage>
        <taxon>Bacteria</taxon>
        <taxon>Bacillati</taxon>
        <taxon>Bacillota</taxon>
        <taxon>Bacilli</taxon>
        <taxon>Lactobacillales</taxon>
        <taxon>Lactobacillaceae</taxon>
        <taxon>Weissella</taxon>
    </lineage>
</organism>
<dbReference type="AlphaFoldDB" id="A0A0R2H8V6"/>
<dbReference type="EMBL" id="JQBM01000002">
    <property type="protein sequence ID" value="KRN46556.1"/>
    <property type="molecule type" value="Genomic_DNA"/>
</dbReference>
<evidence type="ECO:0000313" key="2">
    <source>
        <dbReference type="EMBL" id="KRN46556.1"/>
    </source>
</evidence>
<sequence>MENMPYIQTEIPDNENVLNNKLNAKVKYVEDVTTALNEHDDRRVYELINSKKYNELIRGVEHADDNRSLASLVTDLQPDLSHHLADKLIQYLAEAFPFFYYQESALGVFEVYFGNWWDRAYFGRLDPINVQFKFKQEEYQKLVESVRLAAKGQRYHSAAIDELTKTNEELQQLVEKQGERNTQRQNLENQLAQLDEKGGFFNRPSTEERDNLKTQLSALDEEDEQAETVPDQIEKNNATILAYSKEDTILIYEQRAINEKFGSFDQFEAAAKSLYVDYVKQLAAVAEGGQADA</sequence>
<dbReference type="Proteomes" id="UP000051992">
    <property type="component" value="Unassembled WGS sequence"/>
</dbReference>
<evidence type="ECO:0000256" key="1">
    <source>
        <dbReference type="SAM" id="Coils"/>
    </source>
</evidence>
<evidence type="ECO:0008006" key="4">
    <source>
        <dbReference type="Google" id="ProtNLM"/>
    </source>
</evidence>
<dbReference type="PATRIC" id="fig|1629.5.peg.841"/>
<keyword evidence="1" id="KW-0175">Coiled coil</keyword>
<proteinExistence type="predicted"/>
<evidence type="ECO:0000313" key="3">
    <source>
        <dbReference type="Proteomes" id="UP000051992"/>
    </source>
</evidence>
<gene>
    <name evidence="2" type="ORF">IV50_GL000834</name>
</gene>